<gene>
    <name evidence="2" type="ORF">BJF96_g4401</name>
</gene>
<dbReference type="Proteomes" id="UP000236305">
    <property type="component" value="Unassembled WGS sequence"/>
</dbReference>
<comment type="caution">
    <text evidence="2">The sequence shown here is derived from an EMBL/GenBank/DDBJ whole genome shotgun (WGS) entry which is preliminary data.</text>
</comment>
<proteinExistence type="predicted"/>
<accession>A0AA44WJ16</accession>
<dbReference type="AlphaFoldDB" id="A0AA44WJ16"/>
<name>A0AA44WJ16_VERDA</name>
<protein>
    <submittedName>
        <fullName evidence="2">Uncharacterized protein</fullName>
    </submittedName>
</protein>
<evidence type="ECO:0000313" key="2">
    <source>
        <dbReference type="EMBL" id="PNH32444.1"/>
    </source>
</evidence>
<dbReference type="EMBL" id="MPSH01000012">
    <property type="protein sequence ID" value="PNH32444.1"/>
    <property type="molecule type" value="Genomic_DNA"/>
</dbReference>
<sequence>MRILRDFANWMPGSYRKKTKHPCGLPEPGVHRIYLPSSDAHATPKVPAYANRALPANPASPFQGFRPGGPRLGGLPKTLSTENEISRTCLHIQQPIVPASPSHLNVTLDNW</sequence>
<evidence type="ECO:0000256" key="1">
    <source>
        <dbReference type="SAM" id="MobiDB-lite"/>
    </source>
</evidence>
<organism evidence="2 3">
    <name type="scientific">Verticillium dahliae</name>
    <name type="common">Verticillium wilt</name>
    <dbReference type="NCBI Taxonomy" id="27337"/>
    <lineage>
        <taxon>Eukaryota</taxon>
        <taxon>Fungi</taxon>
        <taxon>Dikarya</taxon>
        <taxon>Ascomycota</taxon>
        <taxon>Pezizomycotina</taxon>
        <taxon>Sordariomycetes</taxon>
        <taxon>Hypocreomycetidae</taxon>
        <taxon>Glomerellales</taxon>
        <taxon>Plectosphaerellaceae</taxon>
        <taxon>Verticillium</taxon>
    </lineage>
</organism>
<feature type="region of interest" description="Disordered" evidence="1">
    <location>
        <begin position="59"/>
        <end position="78"/>
    </location>
</feature>
<evidence type="ECO:0000313" key="3">
    <source>
        <dbReference type="Proteomes" id="UP000236305"/>
    </source>
</evidence>
<reference evidence="2 3" key="1">
    <citation type="submission" date="2017-12" db="EMBL/GenBank/DDBJ databases">
        <title>Comparative genomics yields insights into virulence evolution of Verticillium dahliae.</title>
        <authorList>
            <person name="Fan R."/>
            <person name="Armitage A.D."/>
            <person name="Cascant-Lopez E."/>
            <person name="Sobczyk M."/>
            <person name="Cockerton H.M."/>
            <person name="Harrison R.J."/>
        </authorList>
    </citation>
    <scope>NUCLEOTIDE SEQUENCE [LARGE SCALE GENOMIC DNA]</scope>
    <source>
        <strain evidence="2 3">12008</strain>
    </source>
</reference>